<feature type="domain" description="ERCC4" evidence="15">
    <location>
        <begin position="146"/>
        <end position="244"/>
    </location>
</feature>
<dbReference type="OMA" id="VVRTENH"/>
<dbReference type="InterPro" id="IPR042530">
    <property type="entry name" value="EME1/EME2_C"/>
</dbReference>
<evidence type="ECO:0000256" key="10">
    <source>
        <dbReference type="ARBA" id="ARBA00023172"/>
    </source>
</evidence>
<dbReference type="CDD" id="cd20074">
    <property type="entry name" value="XPF_nuclease_Mus81"/>
    <property type="match status" value="1"/>
</dbReference>
<dbReference type="GO" id="GO:0003677">
    <property type="term" value="F:DNA binding"/>
    <property type="evidence" value="ECO:0007669"/>
    <property type="project" value="UniProtKB-UniRule"/>
</dbReference>
<comment type="subunit">
    <text evidence="13">Interacts with EME1.</text>
</comment>
<evidence type="ECO:0000256" key="2">
    <source>
        <dbReference type="ARBA" id="ARBA00004123"/>
    </source>
</evidence>
<dbReference type="Pfam" id="PF14716">
    <property type="entry name" value="HHH_8"/>
    <property type="match status" value="1"/>
</dbReference>
<dbReference type="PANTHER" id="PTHR13451">
    <property type="entry name" value="CLASS II CROSSOVER JUNCTION ENDONUCLEASE MUS81"/>
    <property type="match status" value="1"/>
</dbReference>
<dbReference type="Pfam" id="PF21292">
    <property type="entry name" value="EME1-MUS81_C"/>
    <property type="match status" value="1"/>
</dbReference>
<keyword evidence="5 13" id="KW-0479">Metal-binding</keyword>
<protein>
    <recommendedName>
        <fullName evidence="13">Crossover junction endonuclease MUS81</fullName>
        <ecNumber evidence="13">3.1.22.-</ecNumber>
    </recommendedName>
</protein>
<dbReference type="PANTHER" id="PTHR13451:SF0">
    <property type="entry name" value="CROSSOVER JUNCTION ENDONUCLEASE MUS81"/>
    <property type="match status" value="1"/>
</dbReference>
<keyword evidence="4 13" id="KW-0540">Nuclease</keyword>
<dbReference type="FunFam" id="1.10.150.110:FF:000001">
    <property type="entry name" value="Putative Crossover junction endonuclease MUS81"/>
    <property type="match status" value="1"/>
</dbReference>
<comment type="similarity">
    <text evidence="3 13">Belongs to the XPF family.</text>
</comment>
<evidence type="ECO:0000256" key="3">
    <source>
        <dbReference type="ARBA" id="ARBA00010015"/>
    </source>
</evidence>
<dbReference type="EC" id="3.1.22.-" evidence="13"/>
<dbReference type="Proteomes" id="UP000594454">
    <property type="component" value="Chromosome 6"/>
</dbReference>
<dbReference type="GO" id="GO:0046872">
    <property type="term" value="F:metal ion binding"/>
    <property type="evidence" value="ECO:0007669"/>
    <property type="project" value="UniProtKB-UniRule"/>
</dbReference>
<evidence type="ECO:0000256" key="9">
    <source>
        <dbReference type="ARBA" id="ARBA00022842"/>
    </source>
</evidence>
<dbReference type="AlphaFoldDB" id="A0A7R8V6L5"/>
<keyword evidence="10 13" id="KW-0233">DNA recombination</keyword>
<evidence type="ECO:0000256" key="5">
    <source>
        <dbReference type="ARBA" id="ARBA00022723"/>
    </source>
</evidence>
<dbReference type="SUPFAM" id="SSF52980">
    <property type="entry name" value="Restriction endonuclease-like"/>
    <property type="match status" value="1"/>
</dbReference>
<comment type="cofactor">
    <cofactor evidence="1 13">
        <name>Mg(2+)</name>
        <dbReference type="ChEBI" id="CHEBI:18420"/>
    </cofactor>
</comment>
<dbReference type="FunFam" id="3.40.50.10130:FF:000003">
    <property type="entry name" value="Crossover junction endonuclease MUS81"/>
    <property type="match status" value="1"/>
</dbReference>
<dbReference type="GO" id="GO:0006308">
    <property type="term" value="P:DNA catabolic process"/>
    <property type="evidence" value="ECO:0007669"/>
    <property type="project" value="UniProtKB-UniRule"/>
</dbReference>
<feature type="compositionally biased region" description="Basic and acidic residues" evidence="14">
    <location>
        <begin position="106"/>
        <end position="115"/>
    </location>
</feature>
<dbReference type="GO" id="GO:0005634">
    <property type="term" value="C:nucleus"/>
    <property type="evidence" value="ECO:0007669"/>
    <property type="project" value="UniProtKB-SubCell"/>
</dbReference>
<proteinExistence type="inferred from homology"/>
<comment type="subcellular location">
    <subcellularLocation>
        <location evidence="2 13">Nucleus</location>
    </subcellularLocation>
</comment>
<dbReference type="GO" id="GO:0048257">
    <property type="term" value="F:3'-flap endonuclease activity"/>
    <property type="evidence" value="ECO:0007669"/>
    <property type="project" value="TreeGrafter"/>
</dbReference>
<evidence type="ECO:0000256" key="6">
    <source>
        <dbReference type="ARBA" id="ARBA00022759"/>
    </source>
</evidence>
<dbReference type="Gene3D" id="1.10.150.670">
    <property type="entry name" value="Crossover junction endonuclease EME1, DNA-binding domain"/>
    <property type="match status" value="1"/>
</dbReference>
<dbReference type="EMBL" id="LR899014">
    <property type="protein sequence ID" value="CAD7093374.1"/>
    <property type="molecule type" value="Genomic_DNA"/>
</dbReference>
<evidence type="ECO:0000256" key="4">
    <source>
        <dbReference type="ARBA" id="ARBA00022722"/>
    </source>
</evidence>
<dbReference type="FunCoup" id="A0A7R8V6L5">
    <property type="interactions" value="524"/>
</dbReference>
<keyword evidence="8 13" id="KW-0378">Hydrolase</keyword>
<evidence type="ECO:0000256" key="13">
    <source>
        <dbReference type="RuleBase" id="RU369042"/>
    </source>
</evidence>
<dbReference type="GO" id="GO:0000727">
    <property type="term" value="P:double-strand break repair via break-induced replication"/>
    <property type="evidence" value="ECO:0007669"/>
    <property type="project" value="UniProtKB-UniRule"/>
</dbReference>
<keyword evidence="9 13" id="KW-0460">Magnesium</keyword>
<dbReference type="InterPro" id="IPR011335">
    <property type="entry name" value="Restrct_endonuc-II-like"/>
</dbReference>
<evidence type="ECO:0000259" key="15">
    <source>
        <dbReference type="SMART" id="SM00891"/>
    </source>
</evidence>
<evidence type="ECO:0000256" key="1">
    <source>
        <dbReference type="ARBA" id="ARBA00001946"/>
    </source>
</evidence>
<dbReference type="Gene3D" id="1.10.150.110">
    <property type="entry name" value="DNA polymerase beta, N-terminal domain-like"/>
    <property type="match status" value="1"/>
</dbReference>
<dbReference type="OrthoDB" id="5963188at2759"/>
<keyword evidence="6 13" id="KW-0255">Endonuclease</keyword>
<evidence type="ECO:0000256" key="12">
    <source>
        <dbReference type="ARBA" id="ARBA00023242"/>
    </source>
</evidence>
<dbReference type="InterPro" id="IPR033309">
    <property type="entry name" value="Mus81"/>
</dbReference>
<evidence type="ECO:0000256" key="11">
    <source>
        <dbReference type="ARBA" id="ARBA00023204"/>
    </source>
</evidence>
<dbReference type="GO" id="GO:0000712">
    <property type="term" value="P:resolution of meiotic recombination intermediates"/>
    <property type="evidence" value="ECO:0007669"/>
    <property type="project" value="TreeGrafter"/>
</dbReference>
<dbReference type="GO" id="GO:0031297">
    <property type="term" value="P:replication fork processing"/>
    <property type="evidence" value="ECO:0007669"/>
    <property type="project" value="UniProtKB-ARBA"/>
</dbReference>
<keyword evidence="11 13" id="KW-0234">DNA repair</keyword>
<dbReference type="InterPro" id="IPR027421">
    <property type="entry name" value="DNA_pol_lamdba_lyase_dom_sf"/>
</dbReference>
<dbReference type="SMART" id="SM00891">
    <property type="entry name" value="ERCC4"/>
    <property type="match status" value="1"/>
</dbReference>
<dbReference type="InterPro" id="IPR010996">
    <property type="entry name" value="HHH_MUS81"/>
</dbReference>
<reference evidence="16 17" key="1">
    <citation type="submission" date="2020-11" db="EMBL/GenBank/DDBJ databases">
        <authorList>
            <person name="Wallbank WR R."/>
            <person name="Pardo Diaz C."/>
            <person name="Kozak K."/>
            <person name="Martin S."/>
            <person name="Jiggins C."/>
            <person name="Moest M."/>
            <person name="Warren A I."/>
            <person name="Generalovic N T."/>
            <person name="Byers J.R.P. K."/>
            <person name="Montejo-Kovacevich G."/>
            <person name="Yen C E."/>
        </authorList>
    </citation>
    <scope>NUCLEOTIDE SEQUENCE [LARGE SCALE GENOMIC DNA]</scope>
</reference>
<accession>A0A7R8V6L5</accession>
<evidence type="ECO:0000313" key="16">
    <source>
        <dbReference type="EMBL" id="CAD7093374.1"/>
    </source>
</evidence>
<evidence type="ECO:0000256" key="14">
    <source>
        <dbReference type="SAM" id="MobiDB-lite"/>
    </source>
</evidence>
<gene>
    <name evidence="16" type="ORF">HERILL_LOCUS15659</name>
</gene>
<sequence>MTGQRIEVIPKDPNPLFTKWLKEWQSEAAKKGLKSQYALREALESLKKYPLPLESGRDCAILKGFGPKLCMLLNQKLEEYKEGHLEEYNKSVNFGEQIKEVAKKVKEKQRKDARPAKPKTQGKKNIAEDCSADEQVLMSPGSFDVVLLVDTQETLGKNKKTLDETLLYLDSHKIKYEVRRLGAGDFCWICVDSAKHELLLPYIIERKRMDDFASSIRDGRFHEQKFRLRESKIQNLIYLIESYGSNQHVGLPMTTLLQAATNTQIHSGFQIKFTDSHRDSLLYIATLTKILIDQFQNKVLLGIPKEDIKPINITDSNFVGLMKFKEFNEQSSKARSFTVREIFIKQLLQLKSLSVDKALAITAMYPTPSSLLAAYRACNSTDEAEKLLSNIRGGVLKRPIGPVISKIIYQFYNNLSD</sequence>
<dbReference type="Gene3D" id="3.40.50.10130">
    <property type="match status" value="1"/>
</dbReference>
<keyword evidence="17" id="KW-1185">Reference proteome</keyword>
<feature type="region of interest" description="Disordered" evidence="14">
    <location>
        <begin position="106"/>
        <end position="125"/>
    </location>
</feature>
<evidence type="ECO:0000256" key="8">
    <source>
        <dbReference type="ARBA" id="ARBA00022801"/>
    </source>
</evidence>
<name>A0A7R8V6L5_HERIL</name>
<dbReference type="GO" id="GO:0048476">
    <property type="term" value="C:Holliday junction resolvase complex"/>
    <property type="evidence" value="ECO:0007669"/>
    <property type="project" value="UniProtKB-UniRule"/>
</dbReference>
<dbReference type="GO" id="GO:0031573">
    <property type="term" value="P:mitotic intra-S DNA damage checkpoint signaling"/>
    <property type="evidence" value="ECO:0007669"/>
    <property type="project" value="TreeGrafter"/>
</dbReference>
<comment type="function">
    <text evidence="13">Interacts with EME1 to form a DNA structure-specific endonuclease with substrate preference for branched DNA structures with a 5'-end at the branch nick. Typical substrates include 3'-flap structures, D-loops, replication forks and nicked Holliday junctions. May be required in mitosis for the processing of stalled or collapsed replication fork intermediates. May be required in meiosis for the repair of meiosis-specific double strand breaks subsequent to single-end invasion (SEI).</text>
</comment>
<dbReference type="InterPro" id="IPR047416">
    <property type="entry name" value="XPF_nuclease_Mus81"/>
</dbReference>
<dbReference type="SUPFAM" id="SSF47802">
    <property type="entry name" value="DNA polymerase beta, N-terminal domain-like"/>
    <property type="match status" value="1"/>
</dbReference>
<keyword evidence="7 13" id="KW-0227">DNA damage</keyword>
<dbReference type="InParanoid" id="A0A7R8V6L5"/>
<organism evidence="16 17">
    <name type="scientific">Hermetia illucens</name>
    <name type="common">Black soldier fly</name>
    <dbReference type="NCBI Taxonomy" id="343691"/>
    <lineage>
        <taxon>Eukaryota</taxon>
        <taxon>Metazoa</taxon>
        <taxon>Ecdysozoa</taxon>
        <taxon>Arthropoda</taxon>
        <taxon>Hexapoda</taxon>
        <taxon>Insecta</taxon>
        <taxon>Pterygota</taxon>
        <taxon>Neoptera</taxon>
        <taxon>Endopterygota</taxon>
        <taxon>Diptera</taxon>
        <taxon>Brachycera</taxon>
        <taxon>Stratiomyomorpha</taxon>
        <taxon>Stratiomyidae</taxon>
        <taxon>Hermetiinae</taxon>
        <taxon>Hermetia</taxon>
    </lineage>
</organism>
<evidence type="ECO:0000313" key="17">
    <source>
        <dbReference type="Proteomes" id="UP000594454"/>
    </source>
</evidence>
<keyword evidence="12 13" id="KW-0539">Nucleus</keyword>
<dbReference type="Pfam" id="PF02732">
    <property type="entry name" value="ERCC4"/>
    <property type="match status" value="1"/>
</dbReference>
<dbReference type="GO" id="GO:0008821">
    <property type="term" value="F:crossover junction DNA endonuclease activity"/>
    <property type="evidence" value="ECO:0007669"/>
    <property type="project" value="UniProtKB-UniRule"/>
</dbReference>
<evidence type="ECO:0000256" key="7">
    <source>
        <dbReference type="ARBA" id="ARBA00022763"/>
    </source>
</evidence>
<dbReference type="InterPro" id="IPR006166">
    <property type="entry name" value="ERCC4_domain"/>
</dbReference>